<name>A0A9P6MPT4_9FUNG</name>
<keyword evidence="3" id="KW-0964">Secreted</keyword>
<sequence>PSMASTSTTLTIFCLISGERISRAFSVEVPSDWTIDKLKDSITSSLELWRVTLWADENTGDEGVITFDALHGKTKLNSPRTRDLNRLDLTRFGLSPYLIGSAGSMNSIQYLSGRTQRVGRQ</sequence>
<reference evidence="5" key="1">
    <citation type="journal article" date="2020" name="Fungal Divers.">
        <title>Resolving the Mortierellaceae phylogeny through synthesis of multi-gene phylogenetics and phylogenomics.</title>
        <authorList>
            <person name="Vandepol N."/>
            <person name="Liber J."/>
            <person name="Desiro A."/>
            <person name="Na H."/>
            <person name="Kennedy M."/>
            <person name="Barry K."/>
            <person name="Grigoriev I.V."/>
            <person name="Miller A.N."/>
            <person name="O'Donnell K."/>
            <person name="Stajich J.E."/>
            <person name="Bonito G."/>
        </authorList>
    </citation>
    <scope>NUCLEOTIDE SEQUENCE</scope>
    <source>
        <strain evidence="5">NRRL 2769</strain>
    </source>
</reference>
<dbReference type="Pfam" id="PF20147">
    <property type="entry name" value="Crinkler"/>
    <property type="match status" value="1"/>
</dbReference>
<dbReference type="AlphaFoldDB" id="A0A9P6MPT4"/>
<accession>A0A9P6MPT4</accession>
<evidence type="ECO:0000256" key="2">
    <source>
        <dbReference type="ARBA" id="ARBA00004613"/>
    </source>
</evidence>
<evidence type="ECO:0000313" key="5">
    <source>
        <dbReference type="EMBL" id="KAG0008673.1"/>
    </source>
</evidence>
<organism evidence="5 6">
    <name type="scientific">Entomortierella chlamydospora</name>
    <dbReference type="NCBI Taxonomy" id="101097"/>
    <lineage>
        <taxon>Eukaryota</taxon>
        <taxon>Fungi</taxon>
        <taxon>Fungi incertae sedis</taxon>
        <taxon>Mucoromycota</taxon>
        <taxon>Mortierellomycotina</taxon>
        <taxon>Mortierellomycetes</taxon>
        <taxon>Mortierellales</taxon>
        <taxon>Mortierellaceae</taxon>
        <taxon>Entomortierella</taxon>
    </lineage>
</organism>
<proteinExistence type="predicted"/>
<evidence type="ECO:0000256" key="1">
    <source>
        <dbReference type="ARBA" id="ARBA00004340"/>
    </source>
</evidence>
<dbReference type="EMBL" id="JAAAID010001828">
    <property type="protein sequence ID" value="KAG0008673.1"/>
    <property type="molecule type" value="Genomic_DNA"/>
</dbReference>
<dbReference type="GO" id="GO:0043657">
    <property type="term" value="C:host cell"/>
    <property type="evidence" value="ECO:0007669"/>
    <property type="project" value="UniProtKB-SubCell"/>
</dbReference>
<comment type="subcellular location">
    <subcellularLocation>
        <location evidence="1">Host cell</location>
    </subcellularLocation>
    <subcellularLocation>
        <location evidence="2">Secreted</location>
    </subcellularLocation>
</comment>
<evidence type="ECO:0000313" key="6">
    <source>
        <dbReference type="Proteomes" id="UP000703661"/>
    </source>
</evidence>
<dbReference type="InterPro" id="IPR045379">
    <property type="entry name" value="Crinkler_N"/>
</dbReference>
<feature type="domain" description="Crinkler effector protein N-terminal" evidence="4">
    <location>
        <begin position="10"/>
        <end position="80"/>
    </location>
</feature>
<keyword evidence="6" id="KW-1185">Reference proteome</keyword>
<dbReference type="GO" id="GO:0005576">
    <property type="term" value="C:extracellular region"/>
    <property type="evidence" value="ECO:0007669"/>
    <property type="project" value="UniProtKB-SubCell"/>
</dbReference>
<feature type="non-terminal residue" evidence="5">
    <location>
        <position position="1"/>
    </location>
</feature>
<protein>
    <recommendedName>
        <fullName evidence="4">Crinkler effector protein N-terminal domain-containing protein</fullName>
    </recommendedName>
</protein>
<gene>
    <name evidence="5" type="ORF">BGZ80_003179</name>
</gene>
<evidence type="ECO:0000256" key="3">
    <source>
        <dbReference type="ARBA" id="ARBA00022525"/>
    </source>
</evidence>
<comment type="caution">
    <text evidence="5">The sequence shown here is derived from an EMBL/GenBank/DDBJ whole genome shotgun (WGS) entry which is preliminary data.</text>
</comment>
<dbReference type="Proteomes" id="UP000703661">
    <property type="component" value="Unassembled WGS sequence"/>
</dbReference>
<evidence type="ECO:0000259" key="4">
    <source>
        <dbReference type="Pfam" id="PF20147"/>
    </source>
</evidence>